<dbReference type="Proteomes" id="UP000054845">
    <property type="component" value="Unassembled WGS sequence"/>
</dbReference>
<organism evidence="12 13">
    <name type="scientific">Ceraceosorus bombacis</name>
    <dbReference type="NCBI Taxonomy" id="401625"/>
    <lineage>
        <taxon>Eukaryota</taxon>
        <taxon>Fungi</taxon>
        <taxon>Dikarya</taxon>
        <taxon>Basidiomycota</taxon>
        <taxon>Ustilaginomycotina</taxon>
        <taxon>Exobasidiomycetes</taxon>
        <taxon>Ceraceosorales</taxon>
        <taxon>Ceraceosoraceae</taxon>
        <taxon>Ceraceosorus</taxon>
    </lineage>
</organism>
<sequence>MPSKVARRTSSWATSSSGGAGGATASHSATAASNGAHRRESSDAKTALVSHFFAELLHEAIVDTASEVHATLARQRAIRLKHERGIGDGCPACGTATGVDGAEPSTATSGAIPLAPKTDLYSNNPLLPCAVCARQVGSNRYAMHLSKCLNGGSGKASQRRKVALGASVKESAASIKQAKKVASALEARKRAGGLGSASGTPAPGISDNESERTGGGGGAWLNGNGKRGASPNGAASSKKARTSSTPPLNGSNGVGMSRTSSSNHLSATPISGSPLNPKKYQKNVLSGSGADGAFAKGSSHGKAASGVCWIFPFSSLSWHEQICNQRSGHYS</sequence>
<dbReference type="Pfam" id="PF08209">
    <property type="entry name" value="Sgf11"/>
    <property type="match status" value="1"/>
</dbReference>
<dbReference type="GO" id="GO:0008270">
    <property type="term" value="F:zinc ion binding"/>
    <property type="evidence" value="ECO:0007669"/>
    <property type="project" value="UniProtKB-KW"/>
</dbReference>
<evidence type="ECO:0000256" key="9">
    <source>
        <dbReference type="ARBA" id="ARBA00023242"/>
    </source>
</evidence>
<feature type="region of interest" description="Disordered" evidence="11">
    <location>
        <begin position="190"/>
        <end position="284"/>
    </location>
</feature>
<keyword evidence="4" id="KW-0862">Zinc</keyword>
<dbReference type="STRING" id="401625.A0A0P1BGL1"/>
<evidence type="ECO:0000256" key="3">
    <source>
        <dbReference type="ARBA" id="ARBA00022771"/>
    </source>
</evidence>
<dbReference type="Gene3D" id="3.30.160.60">
    <property type="entry name" value="Classic Zinc Finger"/>
    <property type="match status" value="1"/>
</dbReference>
<dbReference type="OrthoDB" id="21557at2759"/>
<evidence type="ECO:0000256" key="4">
    <source>
        <dbReference type="ARBA" id="ARBA00022833"/>
    </source>
</evidence>
<dbReference type="AlphaFoldDB" id="A0A0P1BGL1"/>
<dbReference type="GO" id="GO:0070461">
    <property type="term" value="C:SAGA-type complex"/>
    <property type="evidence" value="ECO:0007669"/>
    <property type="project" value="UniProtKB-ARBA"/>
</dbReference>
<keyword evidence="6" id="KW-0805">Transcription regulation</keyword>
<dbReference type="GO" id="GO:0005634">
    <property type="term" value="C:nucleus"/>
    <property type="evidence" value="ECO:0007669"/>
    <property type="project" value="UniProtKB-SubCell"/>
</dbReference>
<protein>
    <recommendedName>
        <fullName evidence="10">SAGA-associated factor 11</fullName>
    </recommendedName>
</protein>
<keyword evidence="5" id="KW-0156">Chromatin regulator</keyword>
<evidence type="ECO:0000256" key="6">
    <source>
        <dbReference type="ARBA" id="ARBA00023015"/>
    </source>
</evidence>
<feature type="region of interest" description="Disordered" evidence="11">
    <location>
        <begin position="1"/>
        <end position="40"/>
    </location>
</feature>
<keyword evidence="2" id="KW-0479">Metal-binding</keyword>
<comment type="subcellular location">
    <subcellularLocation>
        <location evidence="1 10">Nucleus</location>
    </subcellularLocation>
</comment>
<proteinExistence type="inferred from homology"/>
<evidence type="ECO:0000313" key="13">
    <source>
        <dbReference type="Proteomes" id="UP000054845"/>
    </source>
</evidence>
<evidence type="ECO:0000256" key="2">
    <source>
        <dbReference type="ARBA" id="ARBA00022723"/>
    </source>
</evidence>
<keyword evidence="3" id="KW-0863">Zinc-finger</keyword>
<keyword evidence="13" id="KW-1185">Reference proteome</keyword>
<keyword evidence="8" id="KW-0804">Transcription</keyword>
<evidence type="ECO:0000256" key="8">
    <source>
        <dbReference type="ARBA" id="ARBA00023163"/>
    </source>
</evidence>
<dbReference type="InterPro" id="IPR013246">
    <property type="entry name" value="SAGA_su_Sgf11"/>
</dbReference>
<dbReference type="GO" id="GO:0006325">
    <property type="term" value="P:chromatin organization"/>
    <property type="evidence" value="ECO:0007669"/>
    <property type="project" value="UniProtKB-KW"/>
</dbReference>
<evidence type="ECO:0000313" key="12">
    <source>
        <dbReference type="EMBL" id="CEH14616.1"/>
    </source>
</evidence>
<keyword evidence="9" id="KW-0539">Nucleus</keyword>
<keyword evidence="7 10" id="KW-0010">Activator</keyword>
<accession>A0A0P1BGL1</accession>
<feature type="compositionally biased region" description="Low complexity" evidence="11">
    <location>
        <begin position="221"/>
        <end position="245"/>
    </location>
</feature>
<evidence type="ECO:0000256" key="5">
    <source>
        <dbReference type="ARBA" id="ARBA00022853"/>
    </source>
</evidence>
<reference evidence="12 13" key="1">
    <citation type="submission" date="2014-09" db="EMBL/GenBank/DDBJ databases">
        <authorList>
            <person name="Magalhaes I.L.F."/>
            <person name="Oliveira U."/>
            <person name="Santos F.R."/>
            <person name="Vidigal T.H.D.A."/>
            <person name="Brescovit A.D."/>
            <person name="Santos A.J."/>
        </authorList>
    </citation>
    <scope>NUCLEOTIDE SEQUENCE [LARGE SCALE GENOMIC DNA]</scope>
</reference>
<dbReference type="EMBL" id="CCYA01000243">
    <property type="protein sequence ID" value="CEH14616.1"/>
    <property type="molecule type" value="Genomic_DNA"/>
</dbReference>
<comment type="similarity">
    <text evidence="10">Belongs to the SGF11 family.</text>
</comment>
<evidence type="ECO:0000256" key="7">
    <source>
        <dbReference type="ARBA" id="ARBA00023159"/>
    </source>
</evidence>
<evidence type="ECO:0000256" key="11">
    <source>
        <dbReference type="SAM" id="MobiDB-lite"/>
    </source>
</evidence>
<evidence type="ECO:0000256" key="1">
    <source>
        <dbReference type="ARBA" id="ARBA00004123"/>
    </source>
</evidence>
<feature type="compositionally biased region" description="Low complexity" evidence="11">
    <location>
        <begin position="9"/>
        <end position="35"/>
    </location>
</feature>
<evidence type="ECO:0000256" key="10">
    <source>
        <dbReference type="RuleBase" id="RU261113"/>
    </source>
</evidence>
<feature type="compositionally biased region" description="Polar residues" evidence="11">
    <location>
        <begin position="257"/>
        <end position="274"/>
    </location>
</feature>
<name>A0A0P1BGL1_9BASI</name>